<dbReference type="InterPro" id="IPR001206">
    <property type="entry name" value="Diacylglycerol_kinase_cat_dom"/>
</dbReference>
<dbReference type="AlphaFoldDB" id="A0A4R5XXL0"/>
<protein>
    <submittedName>
        <fullName evidence="8">Phosphatase PAP2 family protein</fullName>
    </submittedName>
</protein>
<keyword evidence="2" id="KW-1003">Cell membrane</keyword>
<comment type="subcellular location">
    <subcellularLocation>
        <location evidence="1">Cell membrane</location>
        <topology evidence="1">Multi-pass membrane protein</topology>
    </subcellularLocation>
</comment>
<dbReference type="InterPro" id="IPR017438">
    <property type="entry name" value="ATP-NAD_kinase_N"/>
</dbReference>
<reference evidence="8 9" key="1">
    <citation type="submission" date="2019-03" db="EMBL/GenBank/DDBJ databases">
        <title>Genome Sequencing and Assembly of Various Microbes Isolated from Partially Reclaimed Soil and Acid Mine Drainage (AMD) Site.</title>
        <authorList>
            <person name="Steinbock B."/>
            <person name="Bechtold R."/>
            <person name="Sevigny J.L."/>
            <person name="Thomas D."/>
            <person name="Cuthill L.R."/>
            <person name="Aveiro Johannsen E.J."/>
            <person name="Thomas K."/>
            <person name="Ghosh A."/>
        </authorList>
    </citation>
    <scope>NUCLEOTIDE SEQUENCE [LARGE SCALE GENOMIC DNA]</scope>
    <source>
        <strain evidence="8 9">S-A1</strain>
    </source>
</reference>
<dbReference type="GO" id="GO:0016301">
    <property type="term" value="F:kinase activity"/>
    <property type="evidence" value="ECO:0007669"/>
    <property type="project" value="InterPro"/>
</dbReference>
<proteinExistence type="predicted"/>
<evidence type="ECO:0000256" key="2">
    <source>
        <dbReference type="ARBA" id="ARBA00022475"/>
    </source>
</evidence>
<keyword evidence="3" id="KW-0812">Transmembrane</keyword>
<name>A0A4R5XXL0_9MICC</name>
<evidence type="ECO:0000259" key="7">
    <source>
        <dbReference type="PROSITE" id="PS50146"/>
    </source>
</evidence>
<gene>
    <name evidence="8" type="ORF">E2R57_14820</name>
</gene>
<dbReference type="PANTHER" id="PTHR14969:SF62">
    <property type="entry name" value="DECAPRENYLPHOSPHORYL-5-PHOSPHORIBOSE PHOSPHATASE RV3807C-RELATED"/>
    <property type="match status" value="1"/>
</dbReference>
<dbReference type="Pfam" id="PF00781">
    <property type="entry name" value="DAGK_cat"/>
    <property type="match status" value="1"/>
</dbReference>
<dbReference type="InterPro" id="IPR016064">
    <property type="entry name" value="NAD/diacylglycerol_kinase_sf"/>
</dbReference>
<dbReference type="Pfam" id="PF19279">
    <property type="entry name" value="YegS_C"/>
    <property type="match status" value="1"/>
</dbReference>
<evidence type="ECO:0000313" key="9">
    <source>
        <dbReference type="Proteomes" id="UP000294621"/>
    </source>
</evidence>
<feature type="domain" description="DAGKc" evidence="7">
    <location>
        <begin position="239"/>
        <end position="324"/>
    </location>
</feature>
<dbReference type="InterPro" id="IPR045540">
    <property type="entry name" value="YegS/DAGK_C"/>
</dbReference>
<evidence type="ECO:0000256" key="4">
    <source>
        <dbReference type="ARBA" id="ARBA00022801"/>
    </source>
</evidence>
<dbReference type="Gene3D" id="1.20.144.10">
    <property type="entry name" value="Phosphatidic acid phosphatase type 2/haloperoxidase"/>
    <property type="match status" value="1"/>
</dbReference>
<dbReference type="OrthoDB" id="5242960at2"/>
<dbReference type="InterPro" id="IPR000326">
    <property type="entry name" value="PAP2/HPO"/>
</dbReference>
<dbReference type="SUPFAM" id="SSF111331">
    <property type="entry name" value="NAD kinase/diacylglycerol kinase-like"/>
    <property type="match status" value="1"/>
</dbReference>
<dbReference type="RefSeq" id="WP_133350320.1">
    <property type="nucleotide sequence ID" value="NZ_SMZQ01000008.1"/>
</dbReference>
<evidence type="ECO:0000256" key="5">
    <source>
        <dbReference type="ARBA" id="ARBA00022989"/>
    </source>
</evidence>
<dbReference type="SMART" id="SM00014">
    <property type="entry name" value="acidPPc"/>
    <property type="match status" value="1"/>
</dbReference>
<keyword evidence="6" id="KW-0472">Membrane</keyword>
<dbReference type="PANTHER" id="PTHR14969">
    <property type="entry name" value="SPHINGOSINE-1-PHOSPHATE PHOSPHOHYDROLASE"/>
    <property type="match status" value="1"/>
</dbReference>
<comment type="caution">
    <text evidence="8">The sequence shown here is derived from an EMBL/GenBank/DDBJ whole genome shotgun (WGS) entry which is preliminary data.</text>
</comment>
<dbReference type="InterPro" id="IPR036938">
    <property type="entry name" value="PAP2/HPO_sf"/>
</dbReference>
<dbReference type="Pfam" id="PF01569">
    <property type="entry name" value="PAP2"/>
    <property type="match status" value="1"/>
</dbReference>
<dbReference type="EMBL" id="SMZQ01000008">
    <property type="protein sequence ID" value="TDL35816.1"/>
    <property type="molecule type" value="Genomic_DNA"/>
</dbReference>
<evidence type="ECO:0000256" key="1">
    <source>
        <dbReference type="ARBA" id="ARBA00004651"/>
    </source>
</evidence>
<organism evidence="8 9">
    <name type="scientific">Arthrobacter nitrophenolicus</name>
    <dbReference type="NCBI Taxonomy" id="683150"/>
    <lineage>
        <taxon>Bacteria</taxon>
        <taxon>Bacillati</taxon>
        <taxon>Actinomycetota</taxon>
        <taxon>Actinomycetes</taxon>
        <taxon>Micrococcales</taxon>
        <taxon>Micrococcaceae</taxon>
        <taxon>Arthrobacter</taxon>
    </lineage>
</organism>
<evidence type="ECO:0000256" key="6">
    <source>
        <dbReference type="ARBA" id="ARBA00023136"/>
    </source>
</evidence>
<dbReference type="SMART" id="SM00046">
    <property type="entry name" value="DAGKc"/>
    <property type="match status" value="1"/>
</dbReference>
<keyword evidence="5" id="KW-1133">Transmembrane helix</keyword>
<dbReference type="GO" id="GO:0016787">
    <property type="term" value="F:hydrolase activity"/>
    <property type="evidence" value="ECO:0007669"/>
    <property type="project" value="UniProtKB-KW"/>
</dbReference>
<dbReference type="Gene3D" id="2.60.200.40">
    <property type="match status" value="1"/>
</dbReference>
<dbReference type="PROSITE" id="PS50146">
    <property type="entry name" value="DAGK"/>
    <property type="match status" value="1"/>
</dbReference>
<sequence length="498" mass="52899">MRSSWRHSHRWIGRLDRYLVRHVSDLPGGNHDDFFRRLSASANHGKLWMAVAALMAAFPGKTRRAALHGLLAQAVASAVTNGIFKTLLPRTRPLPEHLPVFRFVHPQPTTSSMPSGHSASAIAFAVGVGLVRPAIGAALAPAAIGVAYSRVHTGAHWPSDVFFGSALGAGAAFVTRHWWPVRPPFPQTSRTWTEAPELPGGEGLSIVVNTLGGSFREETAAALGDVFPKAHIITVPPGEDLLEAITAAAEWPGTRALGVWGGDGTVGAAAAAAVERSIPLLVLPGGTLNHFARDAGTGSLKEAVAAASRGEAALADIGIVRAERGLPGQPEVTELLMLNTSSVGLYPNFVRRREHLQAALGKPLAGVIAMFRTFAAGTPVTLSVDGVPHRVWIAYVGRGRYYPRDHAPLLRPVMDDGVLDVRLITADESFARLRLLWSVLTGTVAGSRITHLREATEVRIDAGGAPMALAVDGEALAGVRSVEYRVLPRALAYYSPHT</sequence>
<keyword evidence="4" id="KW-0378">Hydrolase</keyword>
<evidence type="ECO:0000256" key="3">
    <source>
        <dbReference type="ARBA" id="ARBA00022692"/>
    </source>
</evidence>
<dbReference type="Gene3D" id="3.40.50.10330">
    <property type="entry name" value="Probable inorganic polyphosphate/atp-NAD kinase, domain 1"/>
    <property type="match status" value="1"/>
</dbReference>
<dbReference type="SUPFAM" id="SSF48317">
    <property type="entry name" value="Acid phosphatase/Vanadium-dependent haloperoxidase"/>
    <property type="match status" value="1"/>
</dbReference>
<dbReference type="Proteomes" id="UP000294621">
    <property type="component" value="Unassembled WGS sequence"/>
</dbReference>
<dbReference type="CDD" id="cd01610">
    <property type="entry name" value="PAP2_like"/>
    <property type="match status" value="1"/>
</dbReference>
<evidence type="ECO:0000313" key="8">
    <source>
        <dbReference type="EMBL" id="TDL35816.1"/>
    </source>
</evidence>
<accession>A0A4R5XXL0</accession>
<dbReference type="GO" id="GO:0005886">
    <property type="term" value="C:plasma membrane"/>
    <property type="evidence" value="ECO:0007669"/>
    <property type="project" value="UniProtKB-SubCell"/>
</dbReference>